<dbReference type="PANTHER" id="PTHR30069">
    <property type="entry name" value="TONB-DEPENDENT OUTER MEMBRANE RECEPTOR"/>
    <property type="match status" value="1"/>
</dbReference>
<dbReference type="GO" id="GO:0009279">
    <property type="term" value="C:cell outer membrane"/>
    <property type="evidence" value="ECO:0007669"/>
    <property type="project" value="UniProtKB-SubCell"/>
</dbReference>
<evidence type="ECO:0000256" key="8">
    <source>
        <dbReference type="PROSITE-ProRule" id="PRU01360"/>
    </source>
</evidence>
<dbReference type="GO" id="GO:0015344">
    <property type="term" value="F:siderophore uptake transmembrane transporter activity"/>
    <property type="evidence" value="ECO:0007669"/>
    <property type="project" value="TreeGrafter"/>
</dbReference>
<evidence type="ECO:0000256" key="10">
    <source>
        <dbReference type="SAM" id="MobiDB-lite"/>
    </source>
</evidence>
<dbReference type="InterPro" id="IPR037066">
    <property type="entry name" value="Plug_dom_sf"/>
</dbReference>
<comment type="caution">
    <text evidence="13">The sequence shown here is derived from an EMBL/GenBank/DDBJ whole genome shotgun (WGS) entry which is preliminary data.</text>
</comment>
<evidence type="ECO:0000256" key="9">
    <source>
        <dbReference type="RuleBase" id="RU003357"/>
    </source>
</evidence>
<keyword evidence="5 9" id="KW-0798">TonB box</keyword>
<organism evidence="13 14">
    <name type="scientific">Coraliomargarita sinensis</name>
    <dbReference type="NCBI Taxonomy" id="2174842"/>
    <lineage>
        <taxon>Bacteria</taxon>
        <taxon>Pseudomonadati</taxon>
        <taxon>Verrucomicrobiota</taxon>
        <taxon>Opitutia</taxon>
        <taxon>Puniceicoccales</taxon>
        <taxon>Coraliomargaritaceae</taxon>
        <taxon>Coraliomargarita</taxon>
    </lineage>
</organism>
<name>A0A317ZN42_9BACT</name>
<dbReference type="EMBL" id="QHJQ01000001">
    <property type="protein sequence ID" value="PXA05607.1"/>
    <property type="molecule type" value="Genomic_DNA"/>
</dbReference>
<dbReference type="Pfam" id="PF00593">
    <property type="entry name" value="TonB_dep_Rec_b-barrel"/>
    <property type="match status" value="1"/>
</dbReference>
<reference evidence="13 14" key="1">
    <citation type="submission" date="2018-05" db="EMBL/GenBank/DDBJ databases">
        <title>Coraliomargarita sinensis sp. nov., isolated from a marine solar saltern.</title>
        <authorList>
            <person name="Zhou L.Y."/>
        </authorList>
    </citation>
    <scope>NUCLEOTIDE SEQUENCE [LARGE SCALE GENOMIC DNA]</scope>
    <source>
        <strain evidence="13 14">WN38</strain>
    </source>
</reference>
<keyword evidence="3 8" id="KW-1134">Transmembrane beta strand</keyword>
<feature type="domain" description="TonB-dependent receptor-like beta-barrel" evidence="11">
    <location>
        <begin position="314"/>
        <end position="662"/>
    </location>
</feature>
<dbReference type="InterPro" id="IPR000531">
    <property type="entry name" value="Beta-barrel_TonB"/>
</dbReference>
<dbReference type="SUPFAM" id="SSF56935">
    <property type="entry name" value="Porins"/>
    <property type="match status" value="1"/>
</dbReference>
<feature type="region of interest" description="Disordered" evidence="10">
    <location>
        <begin position="221"/>
        <end position="250"/>
    </location>
</feature>
<evidence type="ECO:0000259" key="12">
    <source>
        <dbReference type="Pfam" id="PF07715"/>
    </source>
</evidence>
<evidence type="ECO:0000256" key="1">
    <source>
        <dbReference type="ARBA" id="ARBA00004571"/>
    </source>
</evidence>
<dbReference type="Proteomes" id="UP000247099">
    <property type="component" value="Unassembled WGS sequence"/>
</dbReference>
<comment type="subcellular location">
    <subcellularLocation>
        <location evidence="1 8">Cell outer membrane</location>
        <topology evidence="1 8">Multi-pass membrane protein</topology>
    </subcellularLocation>
</comment>
<proteinExistence type="inferred from homology"/>
<dbReference type="PANTHER" id="PTHR30069:SF40">
    <property type="entry name" value="TONB-DEPENDENT RECEPTOR NMB0964-RELATED"/>
    <property type="match status" value="1"/>
</dbReference>
<dbReference type="Pfam" id="PF07715">
    <property type="entry name" value="Plug"/>
    <property type="match status" value="1"/>
</dbReference>
<evidence type="ECO:0008006" key="15">
    <source>
        <dbReference type="Google" id="ProtNLM"/>
    </source>
</evidence>
<evidence type="ECO:0000256" key="4">
    <source>
        <dbReference type="ARBA" id="ARBA00022692"/>
    </source>
</evidence>
<dbReference type="InterPro" id="IPR039426">
    <property type="entry name" value="TonB-dep_rcpt-like"/>
</dbReference>
<feature type="compositionally biased region" description="Acidic residues" evidence="10">
    <location>
        <begin position="228"/>
        <end position="242"/>
    </location>
</feature>
<evidence type="ECO:0000259" key="11">
    <source>
        <dbReference type="Pfam" id="PF00593"/>
    </source>
</evidence>
<evidence type="ECO:0000256" key="3">
    <source>
        <dbReference type="ARBA" id="ARBA00022452"/>
    </source>
</evidence>
<keyword evidence="14" id="KW-1185">Reference proteome</keyword>
<dbReference type="InterPro" id="IPR036942">
    <property type="entry name" value="Beta-barrel_TonB_sf"/>
</dbReference>
<comment type="similarity">
    <text evidence="8 9">Belongs to the TonB-dependent receptor family.</text>
</comment>
<dbReference type="PROSITE" id="PS52016">
    <property type="entry name" value="TONB_DEPENDENT_REC_3"/>
    <property type="match status" value="1"/>
</dbReference>
<evidence type="ECO:0000256" key="7">
    <source>
        <dbReference type="ARBA" id="ARBA00023237"/>
    </source>
</evidence>
<keyword evidence="2 8" id="KW-0813">Transport</keyword>
<evidence type="ECO:0000313" key="14">
    <source>
        <dbReference type="Proteomes" id="UP000247099"/>
    </source>
</evidence>
<evidence type="ECO:0000256" key="6">
    <source>
        <dbReference type="ARBA" id="ARBA00023136"/>
    </source>
</evidence>
<sequence>MHKLSIPSGAVLYAATSLFQLSLSGAEEPVYLLDEYIVSSGPVARSVDDFVNPFATLESRDIQRQGGTTLGALLEEQPGVSASSFAAGASRPIIRGFDGPRVRILDAGIEAADVSAASPDHAVAVEPILVDRVEVIRGPATLLYGSSAIGGVVNVIGKEIPRERVSRKGYEGAFESRYDTVSDGETFLGYGTVGGDNWALRVTGLTRKSEDYDIPGEAEIHHEGHDEHDDEDDHDEEHEEGESGTLGNSFVETDALSIGGTWFFGEDSYLGAAVSLYESFYGVPGHSHGHAHEEEEEEHQEESVAIDLERKRLDLELVLAEPIDWIEAARFRFGYTDYEHTELEGDETGTIFEQEGWELRGEAANREWAFIDEGVIGIQVSDTDFSAVGEEAFTPPSETQTQAIFTSQHMHRGDWHYEFGARLERQTTEAQGAPDDYDSLALSLAVGAIWNFATKQSLALSFQRSQRHPSSTELFADGPHLATSQYERGDADLDLETAYGLDLSYRYRSADWAGTFTVFYTRFDDYIFAGNTGAEEDELPVYQYTAVDADFWGFEAEGERVLYSTEDTEFTIGLLADYVRAEIRDRDEDLPRIPPLRIGVKAGLESGPWTADLLLRRAFNQDRTAPGETETDGYTELSLDIAHAFDLGNGLRLTAFAQANNLLDEDIRHHTSYLKDVAPLPGRSVTIGARFEF</sequence>
<evidence type="ECO:0000313" key="13">
    <source>
        <dbReference type="EMBL" id="PXA05607.1"/>
    </source>
</evidence>
<keyword evidence="7 8" id="KW-0998">Cell outer membrane</keyword>
<dbReference type="RefSeq" id="WP_110129686.1">
    <property type="nucleotide sequence ID" value="NZ_QHJQ01000001.1"/>
</dbReference>
<dbReference type="AlphaFoldDB" id="A0A317ZN42"/>
<dbReference type="InParanoid" id="A0A317ZN42"/>
<feature type="domain" description="TonB-dependent receptor plug" evidence="12">
    <location>
        <begin position="55"/>
        <end position="152"/>
    </location>
</feature>
<dbReference type="Gene3D" id="2.170.130.10">
    <property type="entry name" value="TonB-dependent receptor, plug domain"/>
    <property type="match status" value="1"/>
</dbReference>
<evidence type="ECO:0000256" key="5">
    <source>
        <dbReference type="ARBA" id="ARBA00023077"/>
    </source>
</evidence>
<keyword evidence="6 8" id="KW-0472">Membrane</keyword>
<dbReference type="Gene3D" id="2.40.170.20">
    <property type="entry name" value="TonB-dependent receptor, beta-barrel domain"/>
    <property type="match status" value="1"/>
</dbReference>
<evidence type="ECO:0000256" key="2">
    <source>
        <dbReference type="ARBA" id="ARBA00022448"/>
    </source>
</evidence>
<accession>A0A317ZN42</accession>
<dbReference type="OrthoDB" id="337377at2"/>
<dbReference type="InterPro" id="IPR012910">
    <property type="entry name" value="Plug_dom"/>
</dbReference>
<protein>
    <recommendedName>
        <fullName evidence="15">TonB-dependent receptor</fullName>
    </recommendedName>
</protein>
<gene>
    <name evidence="13" type="ORF">DDZ13_01665</name>
</gene>
<keyword evidence="4 8" id="KW-0812">Transmembrane</keyword>
<dbReference type="GO" id="GO:0044718">
    <property type="term" value="P:siderophore transmembrane transport"/>
    <property type="evidence" value="ECO:0007669"/>
    <property type="project" value="TreeGrafter"/>
</dbReference>